<dbReference type="Proteomes" id="UP000078555">
    <property type="component" value="Unassembled WGS sequence"/>
</dbReference>
<accession>A0A1A8YRD8</accession>
<sequence length="87" mass="9983">MSSGDLFYVHTLRTCISPLLGKLRPLGMCKNNASAYYHGRNLTNVQFSKIAHNVPFRIVSFFRYKGEKFIKSESNRCTQLPTQTKHS</sequence>
<reference evidence="3" key="2">
    <citation type="submission" date="2016-05" db="EMBL/GenBank/DDBJ databases">
        <authorList>
            <person name="Naeem Raeece"/>
        </authorList>
    </citation>
    <scope>NUCLEOTIDE SEQUENCE [LARGE SCALE GENOMIC DNA]</scope>
</reference>
<reference evidence="2" key="1">
    <citation type="submission" date="2016-05" db="EMBL/GenBank/DDBJ databases">
        <authorList>
            <person name="Lavstsen T."/>
            <person name="Jespersen J.S."/>
        </authorList>
    </citation>
    <scope>NUCLEOTIDE SEQUENCE [LARGE SCALE GENOMIC DNA]</scope>
</reference>
<keyword evidence="4" id="KW-1185">Reference proteome</keyword>
<organism evidence="2 3">
    <name type="scientific">Plasmodium ovale wallikeri</name>
    <dbReference type="NCBI Taxonomy" id="864142"/>
    <lineage>
        <taxon>Eukaryota</taxon>
        <taxon>Sar</taxon>
        <taxon>Alveolata</taxon>
        <taxon>Apicomplexa</taxon>
        <taxon>Aconoidasida</taxon>
        <taxon>Haemosporida</taxon>
        <taxon>Plasmodiidae</taxon>
        <taxon>Plasmodium</taxon>
        <taxon>Plasmodium (Plasmodium)</taxon>
    </lineage>
</organism>
<proteinExistence type="predicted"/>
<evidence type="ECO:0000313" key="4">
    <source>
        <dbReference type="Proteomes" id="UP000078555"/>
    </source>
</evidence>
<dbReference type="EMBL" id="FLRE01000070">
    <property type="protein sequence ID" value="SBT34123.1"/>
    <property type="molecule type" value="Genomic_DNA"/>
</dbReference>
<dbReference type="Proteomes" id="UP000078550">
    <property type="component" value="Unassembled WGS sequence"/>
</dbReference>
<evidence type="ECO:0000313" key="1">
    <source>
        <dbReference type="EMBL" id="SBT33691.1"/>
    </source>
</evidence>
<gene>
    <name evidence="1" type="ORF">POVWA1_018470</name>
    <name evidence="2" type="ORF">POVWA2_018380</name>
</gene>
<protein>
    <submittedName>
        <fullName evidence="2">Uncharacterized protein</fullName>
    </submittedName>
</protein>
<reference evidence="4" key="3">
    <citation type="submission" date="2016-05" db="EMBL/GenBank/DDBJ databases">
        <authorList>
            <person name="Naeem R."/>
        </authorList>
    </citation>
    <scope>NUCLEOTIDE SEQUENCE [LARGE SCALE GENOMIC DNA]</scope>
</reference>
<name>A0A1A8YRD8_PLAOA</name>
<evidence type="ECO:0000313" key="2">
    <source>
        <dbReference type="EMBL" id="SBT34123.1"/>
    </source>
</evidence>
<evidence type="ECO:0000313" key="3">
    <source>
        <dbReference type="Proteomes" id="UP000078550"/>
    </source>
</evidence>
<dbReference type="AlphaFoldDB" id="A0A1A8YRD8"/>
<dbReference type="EMBL" id="FLRD01000058">
    <property type="protein sequence ID" value="SBT33691.1"/>
    <property type="molecule type" value="Genomic_DNA"/>
</dbReference>